<protein>
    <submittedName>
        <fullName evidence="1">Uncharacterized protein</fullName>
    </submittedName>
</protein>
<sequence length="108" mass="12306">MSLKALHLYDFVAPLYSDLFSFRRKRRSNLWLTKLKTKERRLFPPGAEDDSSATPGDLRPACTSLTSVIETPNDSAAQPFMTILNMLLRNEKPNSKLIKKEIIKKIAV</sequence>
<keyword evidence="2" id="KW-1185">Reference proteome</keyword>
<reference evidence="1" key="1">
    <citation type="journal article" date="2019" name="bioRxiv">
        <title>The Genome of the Zebra Mussel, Dreissena polymorpha: A Resource for Invasive Species Research.</title>
        <authorList>
            <person name="McCartney M.A."/>
            <person name="Auch B."/>
            <person name="Kono T."/>
            <person name="Mallez S."/>
            <person name="Zhang Y."/>
            <person name="Obille A."/>
            <person name="Becker A."/>
            <person name="Abrahante J.E."/>
            <person name="Garbe J."/>
            <person name="Badalamenti J.P."/>
            <person name="Herman A."/>
            <person name="Mangelson H."/>
            <person name="Liachko I."/>
            <person name="Sullivan S."/>
            <person name="Sone E.D."/>
            <person name="Koren S."/>
            <person name="Silverstein K.A.T."/>
            <person name="Beckman K.B."/>
            <person name="Gohl D.M."/>
        </authorList>
    </citation>
    <scope>NUCLEOTIDE SEQUENCE</scope>
    <source>
        <strain evidence="1">Duluth1</strain>
        <tissue evidence="1">Whole animal</tissue>
    </source>
</reference>
<evidence type="ECO:0000313" key="2">
    <source>
        <dbReference type="Proteomes" id="UP000828390"/>
    </source>
</evidence>
<proteinExistence type="predicted"/>
<gene>
    <name evidence="1" type="ORF">DPMN_086472</name>
</gene>
<dbReference type="AlphaFoldDB" id="A0A9D4QVI4"/>
<dbReference type="EMBL" id="JAIWYP010000003">
    <property type="protein sequence ID" value="KAH3844217.1"/>
    <property type="molecule type" value="Genomic_DNA"/>
</dbReference>
<evidence type="ECO:0000313" key="1">
    <source>
        <dbReference type="EMBL" id="KAH3844217.1"/>
    </source>
</evidence>
<name>A0A9D4QVI4_DREPO</name>
<reference evidence="1" key="2">
    <citation type="submission" date="2020-11" db="EMBL/GenBank/DDBJ databases">
        <authorList>
            <person name="McCartney M.A."/>
            <person name="Auch B."/>
            <person name="Kono T."/>
            <person name="Mallez S."/>
            <person name="Becker A."/>
            <person name="Gohl D.M."/>
            <person name="Silverstein K.A.T."/>
            <person name="Koren S."/>
            <person name="Bechman K.B."/>
            <person name="Herman A."/>
            <person name="Abrahante J.E."/>
            <person name="Garbe J."/>
        </authorList>
    </citation>
    <scope>NUCLEOTIDE SEQUENCE</scope>
    <source>
        <strain evidence="1">Duluth1</strain>
        <tissue evidence="1">Whole animal</tissue>
    </source>
</reference>
<comment type="caution">
    <text evidence="1">The sequence shown here is derived from an EMBL/GenBank/DDBJ whole genome shotgun (WGS) entry which is preliminary data.</text>
</comment>
<dbReference type="Proteomes" id="UP000828390">
    <property type="component" value="Unassembled WGS sequence"/>
</dbReference>
<accession>A0A9D4QVI4</accession>
<organism evidence="1 2">
    <name type="scientific">Dreissena polymorpha</name>
    <name type="common">Zebra mussel</name>
    <name type="synonym">Mytilus polymorpha</name>
    <dbReference type="NCBI Taxonomy" id="45954"/>
    <lineage>
        <taxon>Eukaryota</taxon>
        <taxon>Metazoa</taxon>
        <taxon>Spiralia</taxon>
        <taxon>Lophotrochozoa</taxon>
        <taxon>Mollusca</taxon>
        <taxon>Bivalvia</taxon>
        <taxon>Autobranchia</taxon>
        <taxon>Heteroconchia</taxon>
        <taxon>Euheterodonta</taxon>
        <taxon>Imparidentia</taxon>
        <taxon>Neoheterodontei</taxon>
        <taxon>Myida</taxon>
        <taxon>Dreissenoidea</taxon>
        <taxon>Dreissenidae</taxon>
        <taxon>Dreissena</taxon>
    </lineage>
</organism>